<name>A0A5M8QC87_9BACT</name>
<reference evidence="3 5" key="3">
    <citation type="submission" date="2024-08" db="EMBL/GenBank/DDBJ databases">
        <authorList>
            <person name="Wei W."/>
        </authorList>
    </citation>
    <scope>NUCLEOTIDE SEQUENCE [LARGE SCALE GENOMIC DNA]</scope>
    <source>
        <strain evidence="3 5">XU2</strain>
    </source>
</reference>
<evidence type="ECO:0000313" key="2">
    <source>
        <dbReference type="EMBL" id="KAA6432574.1"/>
    </source>
</evidence>
<dbReference type="Proteomes" id="UP000323866">
    <property type="component" value="Unassembled WGS sequence"/>
</dbReference>
<keyword evidence="1" id="KW-0812">Transmembrane</keyword>
<gene>
    <name evidence="3" type="ORF">ACD591_08180</name>
    <name evidence="2" type="ORF">FOE74_15930</name>
</gene>
<reference evidence="2 4" key="2">
    <citation type="submission" date="2019-09" db="EMBL/GenBank/DDBJ databases">
        <title>A bacterium isolated from glacier soil.</title>
        <authorList>
            <person name="Liu Q."/>
        </authorList>
    </citation>
    <scope>NUCLEOTIDE SEQUENCE [LARGE SCALE GENOMIC DNA]</scope>
    <source>
        <strain evidence="2 4">MDT1-10-3</strain>
    </source>
</reference>
<sequence>MERKKEIVMEDFPKDPGFKVPEHYFEALPTRIMQRTAYAPVRGNSAVSWFWQLRTAVASASLGVVFAVAFLASHYFSADPTSGAEMADLSQKDIYQYLTTHVDLETADLAEVPAVRPGQTLEFLDVRRSDINEEQKREMLEEAYEYH</sequence>
<protein>
    <submittedName>
        <fullName evidence="2">Uncharacterized protein</fullName>
    </submittedName>
</protein>
<dbReference type="AlphaFoldDB" id="A0A5M8QC87"/>
<evidence type="ECO:0000256" key="1">
    <source>
        <dbReference type="SAM" id="Phobius"/>
    </source>
</evidence>
<reference evidence="2 4" key="1">
    <citation type="submission" date="2019-07" db="EMBL/GenBank/DDBJ databases">
        <authorList>
            <person name="Qu J.-H."/>
        </authorList>
    </citation>
    <scope>NUCLEOTIDE SEQUENCE [LARGE SCALE GENOMIC DNA]</scope>
    <source>
        <strain evidence="2 4">MDT1-10-3</strain>
    </source>
</reference>
<proteinExistence type="predicted"/>
<dbReference type="RefSeq" id="WP_149099605.1">
    <property type="nucleotide sequence ID" value="NZ_BMMG01000005.1"/>
</dbReference>
<keyword evidence="1" id="KW-1133">Transmembrane helix</keyword>
<dbReference type="EMBL" id="VKKZ01000022">
    <property type="protein sequence ID" value="KAA6432574.1"/>
    <property type="molecule type" value="Genomic_DNA"/>
</dbReference>
<organism evidence="2 4">
    <name type="scientific">Rufibacter glacialis</name>
    <dbReference type="NCBI Taxonomy" id="1259555"/>
    <lineage>
        <taxon>Bacteria</taxon>
        <taxon>Pseudomonadati</taxon>
        <taxon>Bacteroidota</taxon>
        <taxon>Cytophagia</taxon>
        <taxon>Cytophagales</taxon>
        <taxon>Hymenobacteraceae</taxon>
        <taxon>Rufibacter</taxon>
    </lineage>
</organism>
<feature type="transmembrane region" description="Helical" evidence="1">
    <location>
        <begin position="56"/>
        <end position="76"/>
    </location>
</feature>
<accession>A0A5M8QC87</accession>
<dbReference type="EMBL" id="JBGOGF010000004">
    <property type="protein sequence ID" value="MFA1771266.1"/>
    <property type="molecule type" value="Genomic_DNA"/>
</dbReference>
<dbReference type="Proteomes" id="UP001570846">
    <property type="component" value="Unassembled WGS sequence"/>
</dbReference>
<keyword evidence="5" id="KW-1185">Reference proteome</keyword>
<evidence type="ECO:0000313" key="4">
    <source>
        <dbReference type="Proteomes" id="UP000323866"/>
    </source>
</evidence>
<evidence type="ECO:0000313" key="5">
    <source>
        <dbReference type="Proteomes" id="UP001570846"/>
    </source>
</evidence>
<dbReference type="OrthoDB" id="893763at2"/>
<keyword evidence="1" id="KW-0472">Membrane</keyword>
<comment type="caution">
    <text evidence="2">The sequence shown here is derived from an EMBL/GenBank/DDBJ whole genome shotgun (WGS) entry which is preliminary data.</text>
</comment>
<evidence type="ECO:0000313" key="3">
    <source>
        <dbReference type="EMBL" id="MFA1771266.1"/>
    </source>
</evidence>